<reference evidence="7" key="1">
    <citation type="submission" date="2023-05" db="EMBL/GenBank/DDBJ databases">
        <title>Nepenthes gracilis genome sequencing.</title>
        <authorList>
            <person name="Fukushima K."/>
        </authorList>
    </citation>
    <scope>NUCLEOTIDE SEQUENCE</scope>
    <source>
        <strain evidence="7">SING2019-196</strain>
    </source>
</reference>
<evidence type="ECO:0000259" key="6">
    <source>
        <dbReference type="PROSITE" id="PS51294"/>
    </source>
</evidence>
<keyword evidence="2" id="KW-0805">Transcription regulation</keyword>
<gene>
    <name evidence="7" type="ORF">Nepgr_006026</name>
</gene>
<dbReference type="PANTHER" id="PTHR31314:SF168">
    <property type="entry name" value="MYB-LIKE HTH TRANSCRIPTIONAL REGULATOR FAMILY PROTEIN"/>
    <property type="match status" value="1"/>
</dbReference>
<evidence type="ECO:0000313" key="7">
    <source>
        <dbReference type="EMBL" id="GMH04187.1"/>
    </source>
</evidence>
<dbReference type="Pfam" id="PF00249">
    <property type="entry name" value="Myb_DNA-binding"/>
    <property type="match status" value="1"/>
</dbReference>
<protein>
    <recommendedName>
        <fullName evidence="6">HTH myb-type domain-containing protein</fullName>
    </recommendedName>
</protein>
<evidence type="ECO:0000256" key="2">
    <source>
        <dbReference type="ARBA" id="ARBA00023015"/>
    </source>
</evidence>
<feature type="domain" description="HTH myb-type" evidence="6">
    <location>
        <begin position="52"/>
        <end position="112"/>
    </location>
</feature>
<dbReference type="InterPro" id="IPR017930">
    <property type="entry name" value="Myb_dom"/>
</dbReference>
<organism evidence="7 8">
    <name type="scientific">Nepenthes gracilis</name>
    <name type="common">Slender pitcher plant</name>
    <dbReference type="NCBI Taxonomy" id="150966"/>
    <lineage>
        <taxon>Eukaryota</taxon>
        <taxon>Viridiplantae</taxon>
        <taxon>Streptophyta</taxon>
        <taxon>Embryophyta</taxon>
        <taxon>Tracheophyta</taxon>
        <taxon>Spermatophyta</taxon>
        <taxon>Magnoliopsida</taxon>
        <taxon>eudicotyledons</taxon>
        <taxon>Gunneridae</taxon>
        <taxon>Pentapetalae</taxon>
        <taxon>Caryophyllales</taxon>
        <taxon>Nepenthaceae</taxon>
        <taxon>Nepenthes</taxon>
    </lineage>
</organism>
<dbReference type="InterPro" id="IPR009057">
    <property type="entry name" value="Homeodomain-like_sf"/>
</dbReference>
<dbReference type="InterPro" id="IPR001005">
    <property type="entry name" value="SANT/Myb"/>
</dbReference>
<dbReference type="GO" id="GO:0005634">
    <property type="term" value="C:nucleus"/>
    <property type="evidence" value="ECO:0007669"/>
    <property type="project" value="UniProtKB-SubCell"/>
</dbReference>
<dbReference type="FunFam" id="1.10.10.60:FF:000002">
    <property type="entry name" value="Myb family transcription factor"/>
    <property type="match status" value="1"/>
</dbReference>
<feature type="region of interest" description="Disordered" evidence="5">
    <location>
        <begin position="1"/>
        <end position="53"/>
    </location>
</feature>
<dbReference type="Gene3D" id="1.10.10.60">
    <property type="entry name" value="Homeodomain-like"/>
    <property type="match status" value="1"/>
</dbReference>
<dbReference type="PANTHER" id="PTHR31314">
    <property type="entry name" value="MYB FAMILY TRANSCRIPTION FACTOR PHL7-LIKE"/>
    <property type="match status" value="1"/>
</dbReference>
<dbReference type="AlphaFoldDB" id="A0AAD3S4Q8"/>
<proteinExistence type="predicted"/>
<keyword evidence="8" id="KW-1185">Reference proteome</keyword>
<dbReference type="NCBIfam" id="TIGR01557">
    <property type="entry name" value="myb_SHAQKYF"/>
    <property type="match status" value="1"/>
</dbReference>
<sequence>MKGSDCTEDSKRSCSEIEKQEELKNGASSSSRTVQGNEKKVSTSGSVRPYSRSTMPRLRWTPDLHLCFVHAVERLGGQDRATPKLVLQMMNIKGLSIAHVKSHLQMYRSKKIDDPHQGANNQVVFNEGGEEHIYKLSQLPMLQQFNKRPPLNIRYGDNSWRAHGYPICSPPYLGGTASDHKAKEGIYGLFAERIFGRDSHVCNSSSFCGRSNWRTQQMQEDSFRKSSVDRLGLLDFSNPTTQIQERGKDHTKVNCLSNFRSSDSDSRKAIDQEGQSGIEGKALDLSLSLLPKNHIDQACKNEIDSSLSLSLFSSASSVPSKLKEGEGRSKRARASSRTLDLTLRMQAMVEEDN</sequence>
<dbReference type="InterPro" id="IPR006447">
    <property type="entry name" value="Myb_dom_plants"/>
</dbReference>
<keyword evidence="4" id="KW-0539">Nucleus</keyword>
<dbReference type="EMBL" id="BSYO01000005">
    <property type="protein sequence ID" value="GMH04187.1"/>
    <property type="molecule type" value="Genomic_DNA"/>
</dbReference>
<name>A0AAD3S4Q8_NEPGR</name>
<evidence type="ECO:0000256" key="3">
    <source>
        <dbReference type="ARBA" id="ARBA00023163"/>
    </source>
</evidence>
<feature type="compositionally biased region" description="Basic and acidic residues" evidence="5">
    <location>
        <begin position="8"/>
        <end position="24"/>
    </location>
</feature>
<evidence type="ECO:0000313" key="8">
    <source>
        <dbReference type="Proteomes" id="UP001279734"/>
    </source>
</evidence>
<feature type="compositionally biased region" description="Polar residues" evidence="5">
    <location>
        <begin position="26"/>
        <end position="53"/>
    </location>
</feature>
<evidence type="ECO:0000256" key="5">
    <source>
        <dbReference type="SAM" id="MobiDB-lite"/>
    </source>
</evidence>
<dbReference type="SUPFAM" id="SSF46689">
    <property type="entry name" value="Homeodomain-like"/>
    <property type="match status" value="1"/>
</dbReference>
<comment type="subcellular location">
    <subcellularLocation>
        <location evidence="1">Nucleus</location>
    </subcellularLocation>
</comment>
<dbReference type="PROSITE" id="PS51294">
    <property type="entry name" value="HTH_MYB"/>
    <property type="match status" value="1"/>
</dbReference>
<dbReference type="Proteomes" id="UP001279734">
    <property type="component" value="Unassembled WGS sequence"/>
</dbReference>
<dbReference type="GO" id="GO:0003700">
    <property type="term" value="F:DNA-binding transcription factor activity"/>
    <property type="evidence" value="ECO:0007669"/>
    <property type="project" value="InterPro"/>
</dbReference>
<evidence type="ECO:0000256" key="1">
    <source>
        <dbReference type="ARBA" id="ARBA00004123"/>
    </source>
</evidence>
<accession>A0AAD3S4Q8</accession>
<dbReference type="GO" id="GO:0003677">
    <property type="term" value="F:DNA binding"/>
    <property type="evidence" value="ECO:0007669"/>
    <property type="project" value="InterPro"/>
</dbReference>
<feature type="region of interest" description="Disordered" evidence="5">
    <location>
        <begin position="315"/>
        <end position="337"/>
    </location>
</feature>
<comment type="caution">
    <text evidence="7">The sequence shown here is derived from an EMBL/GenBank/DDBJ whole genome shotgun (WGS) entry which is preliminary data.</text>
</comment>
<keyword evidence="3" id="KW-0804">Transcription</keyword>
<evidence type="ECO:0000256" key="4">
    <source>
        <dbReference type="ARBA" id="ARBA00023242"/>
    </source>
</evidence>
<dbReference type="InterPro" id="IPR046955">
    <property type="entry name" value="PHR1-like"/>
</dbReference>